<dbReference type="PANTHER" id="PTHR33398">
    <property type="entry name" value="30S RIBOSOMAL PROTEIN S20"/>
    <property type="match status" value="1"/>
</dbReference>
<comment type="function">
    <text evidence="7">Binds directly to 16S ribosomal RNA.</text>
</comment>
<evidence type="ECO:0000256" key="3">
    <source>
        <dbReference type="ARBA" id="ARBA00022884"/>
    </source>
</evidence>
<evidence type="ECO:0000313" key="8">
    <source>
        <dbReference type="EMBL" id="OGG69653.1"/>
    </source>
</evidence>
<dbReference type="GO" id="GO:0070181">
    <property type="term" value="F:small ribosomal subunit rRNA binding"/>
    <property type="evidence" value="ECO:0007669"/>
    <property type="project" value="TreeGrafter"/>
</dbReference>
<evidence type="ECO:0000313" key="9">
    <source>
        <dbReference type="Proteomes" id="UP000176914"/>
    </source>
</evidence>
<dbReference type="InterPro" id="IPR002583">
    <property type="entry name" value="Ribosomal_bS20"/>
</dbReference>
<name>A0A1F6E7G8_9BACT</name>
<evidence type="ECO:0000256" key="7">
    <source>
        <dbReference type="HAMAP-Rule" id="MF_00500"/>
    </source>
</evidence>
<evidence type="ECO:0000256" key="6">
    <source>
        <dbReference type="ARBA" id="ARBA00035136"/>
    </source>
</evidence>
<protein>
    <recommendedName>
        <fullName evidence="6 7">Small ribosomal subunit protein bS20</fullName>
    </recommendedName>
</protein>
<proteinExistence type="inferred from homology"/>
<keyword evidence="2 7" id="KW-0699">rRNA-binding</keyword>
<keyword evidence="5 7" id="KW-0687">Ribonucleoprotein</keyword>
<dbReference type="AlphaFoldDB" id="A0A1F6E7G8"/>
<dbReference type="PANTHER" id="PTHR33398:SF1">
    <property type="entry name" value="SMALL RIBOSOMAL SUBUNIT PROTEIN BS20C"/>
    <property type="match status" value="1"/>
</dbReference>
<dbReference type="Pfam" id="PF01649">
    <property type="entry name" value="Ribosomal_S20p"/>
    <property type="match status" value="1"/>
</dbReference>
<gene>
    <name evidence="7" type="primary">rpsT</name>
    <name evidence="8" type="ORF">A3C20_03990</name>
</gene>
<comment type="caution">
    <text evidence="8">The sequence shown here is derived from an EMBL/GenBank/DDBJ whole genome shotgun (WGS) entry which is preliminary data.</text>
</comment>
<reference evidence="8 9" key="1">
    <citation type="journal article" date="2016" name="Nat. Commun.">
        <title>Thousands of microbial genomes shed light on interconnected biogeochemical processes in an aquifer system.</title>
        <authorList>
            <person name="Anantharaman K."/>
            <person name="Brown C.T."/>
            <person name="Hug L.A."/>
            <person name="Sharon I."/>
            <person name="Castelle C.J."/>
            <person name="Probst A.J."/>
            <person name="Thomas B.C."/>
            <person name="Singh A."/>
            <person name="Wilkins M.J."/>
            <person name="Karaoz U."/>
            <person name="Brodie E.L."/>
            <person name="Williams K.H."/>
            <person name="Hubbard S.S."/>
            <person name="Banfield J.F."/>
        </authorList>
    </citation>
    <scope>NUCLEOTIDE SEQUENCE [LARGE SCALE GENOMIC DNA]</scope>
</reference>
<evidence type="ECO:0000256" key="5">
    <source>
        <dbReference type="ARBA" id="ARBA00023274"/>
    </source>
</evidence>
<accession>A0A1F6E7G8</accession>
<dbReference type="GO" id="GO:0003735">
    <property type="term" value="F:structural constituent of ribosome"/>
    <property type="evidence" value="ECO:0007669"/>
    <property type="project" value="InterPro"/>
</dbReference>
<dbReference type="Proteomes" id="UP000176914">
    <property type="component" value="Unassembled WGS sequence"/>
</dbReference>
<dbReference type="NCBIfam" id="TIGR00029">
    <property type="entry name" value="S20"/>
    <property type="match status" value="1"/>
</dbReference>
<dbReference type="InterPro" id="IPR036510">
    <property type="entry name" value="Ribosomal_bS20_sf"/>
</dbReference>
<evidence type="ECO:0000256" key="4">
    <source>
        <dbReference type="ARBA" id="ARBA00022980"/>
    </source>
</evidence>
<comment type="similarity">
    <text evidence="1 7">Belongs to the bacterial ribosomal protein bS20 family.</text>
</comment>
<dbReference type="EMBL" id="MFLL01000010">
    <property type="protein sequence ID" value="OGG69653.1"/>
    <property type="molecule type" value="Genomic_DNA"/>
</dbReference>
<evidence type="ECO:0000256" key="2">
    <source>
        <dbReference type="ARBA" id="ARBA00022730"/>
    </source>
</evidence>
<dbReference type="GO" id="GO:0006412">
    <property type="term" value="P:translation"/>
    <property type="evidence" value="ECO:0007669"/>
    <property type="project" value="UniProtKB-UniRule"/>
</dbReference>
<evidence type="ECO:0000256" key="1">
    <source>
        <dbReference type="ARBA" id="ARBA00007634"/>
    </source>
</evidence>
<dbReference type="Gene3D" id="1.20.58.110">
    <property type="entry name" value="Ribosomal protein S20"/>
    <property type="match status" value="1"/>
</dbReference>
<keyword evidence="3 7" id="KW-0694">RNA-binding</keyword>
<dbReference type="SUPFAM" id="SSF46992">
    <property type="entry name" value="Ribosomal protein S20"/>
    <property type="match status" value="1"/>
</dbReference>
<sequence>MANTSSAKKAQRGSVRKYVFNARRKKAMKDAVKELGKLITKKSAKDAVAALPELYQTIDKAAKNGTIKKNTAARMKSRLTKRAAALAK</sequence>
<dbReference type="HAMAP" id="MF_00500">
    <property type="entry name" value="Ribosomal_bS20"/>
    <property type="match status" value="1"/>
</dbReference>
<keyword evidence="4 7" id="KW-0689">Ribosomal protein</keyword>
<organism evidence="8 9">
    <name type="scientific">Candidatus Kaiserbacteria bacterium RIFCSPHIGHO2_02_FULL_55_25</name>
    <dbReference type="NCBI Taxonomy" id="1798498"/>
    <lineage>
        <taxon>Bacteria</taxon>
        <taxon>Candidatus Kaiseribacteriota</taxon>
    </lineage>
</organism>
<dbReference type="GO" id="GO:0015935">
    <property type="term" value="C:small ribosomal subunit"/>
    <property type="evidence" value="ECO:0007669"/>
    <property type="project" value="TreeGrafter"/>
</dbReference>